<dbReference type="InterPro" id="IPR051331">
    <property type="entry name" value="Chorismate_mutase-related"/>
</dbReference>
<gene>
    <name evidence="3" type="ORF">HMPREF9257_1714</name>
</gene>
<dbReference type="EMBL" id="AENN01000016">
    <property type="protein sequence ID" value="EFR30889.1"/>
    <property type="molecule type" value="Genomic_DNA"/>
</dbReference>
<dbReference type="Proteomes" id="UP000005990">
    <property type="component" value="Unassembled WGS sequence"/>
</dbReference>
<dbReference type="InterPro" id="IPR002701">
    <property type="entry name" value="CM_II_prokaryot"/>
</dbReference>
<dbReference type="EC" id="5.4.99.5" evidence="3"/>
<feature type="domain" description="Chorismate mutase" evidence="2">
    <location>
        <begin position="1"/>
        <end position="86"/>
    </location>
</feature>
<dbReference type="PANTHER" id="PTHR38041">
    <property type="entry name" value="CHORISMATE MUTASE"/>
    <property type="match status" value="1"/>
</dbReference>
<dbReference type="NCBIfam" id="TIGR01805">
    <property type="entry name" value="CM_mono_grmpos"/>
    <property type="match status" value="1"/>
</dbReference>
<organism evidence="3 4">
    <name type="scientific">Eremococcus coleocola ACS-139-V-Col8</name>
    <dbReference type="NCBI Taxonomy" id="908337"/>
    <lineage>
        <taxon>Bacteria</taxon>
        <taxon>Bacillati</taxon>
        <taxon>Bacillota</taxon>
        <taxon>Bacilli</taxon>
        <taxon>Lactobacillales</taxon>
        <taxon>Aerococcaceae</taxon>
        <taxon>Eremococcus</taxon>
    </lineage>
</organism>
<dbReference type="GO" id="GO:0009697">
    <property type="term" value="P:salicylic acid biosynthetic process"/>
    <property type="evidence" value="ECO:0007669"/>
    <property type="project" value="TreeGrafter"/>
</dbReference>
<sequence>MLEAERQRIDQIDQEIVALFEARMETVLQVAQYKLDHDLPVLDASREHLVIEKVRGKLNNPELAPYLTELYQTMMAQSRAYQSQWLDHQK</sequence>
<keyword evidence="1 3" id="KW-0413">Isomerase</keyword>
<evidence type="ECO:0000313" key="3">
    <source>
        <dbReference type="EMBL" id="EFR30889.1"/>
    </source>
</evidence>
<dbReference type="InterPro" id="IPR036979">
    <property type="entry name" value="CM_dom_sf"/>
</dbReference>
<accession>E4KQB3</accession>
<evidence type="ECO:0000256" key="1">
    <source>
        <dbReference type="ARBA" id="ARBA00023235"/>
    </source>
</evidence>
<dbReference type="STRING" id="908337.HMPREF9257_1714"/>
<protein>
    <submittedName>
        <fullName evidence="3">Chorismate mutase</fullName>
        <ecNumber evidence="3">5.4.99.5</ecNumber>
    </submittedName>
</protein>
<dbReference type="OrthoDB" id="9802281at2"/>
<proteinExistence type="predicted"/>
<dbReference type="GO" id="GO:0046417">
    <property type="term" value="P:chorismate metabolic process"/>
    <property type="evidence" value="ECO:0007669"/>
    <property type="project" value="InterPro"/>
</dbReference>
<dbReference type="SUPFAM" id="SSF48600">
    <property type="entry name" value="Chorismate mutase II"/>
    <property type="match status" value="1"/>
</dbReference>
<name>E4KQB3_9LACT</name>
<evidence type="ECO:0000259" key="2">
    <source>
        <dbReference type="PROSITE" id="PS51168"/>
    </source>
</evidence>
<dbReference type="RefSeq" id="WP_006418675.1">
    <property type="nucleotide sequence ID" value="NZ_AENN01000016.1"/>
</dbReference>
<dbReference type="AlphaFoldDB" id="E4KQB3"/>
<keyword evidence="4" id="KW-1185">Reference proteome</keyword>
<dbReference type="SMART" id="SM00830">
    <property type="entry name" value="CM_2"/>
    <property type="match status" value="1"/>
</dbReference>
<dbReference type="Pfam" id="PF01817">
    <property type="entry name" value="CM_2"/>
    <property type="match status" value="1"/>
</dbReference>
<dbReference type="GO" id="GO:0004106">
    <property type="term" value="F:chorismate mutase activity"/>
    <property type="evidence" value="ECO:0007669"/>
    <property type="project" value="UniProtKB-EC"/>
</dbReference>
<dbReference type="eggNOG" id="COG1605">
    <property type="taxonomic scope" value="Bacteria"/>
</dbReference>
<dbReference type="InterPro" id="IPR011279">
    <property type="entry name" value="Chorismate_mutase_GmP"/>
</dbReference>
<evidence type="ECO:0000313" key="4">
    <source>
        <dbReference type="Proteomes" id="UP000005990"/>
    </source>
</evidence>
<dbReference type="PROSITE" id="PS51168">
    <property type="entry name" value="CHORISMATE_MUT_2"/>
    <property type="match status" value="1"/>
</dbReference>
<dbReference type="InterPro" id="IPR036263">
    <property type="entry name" value="Chorismate_II_sf"/>
</dbReference>
<dbReference type="Gene3D" id="1.20.59.10">
    <property type="entry name" value="Chorismate mutase"/>
    <property type="match status" value="1"/>
</dbReference>
<reference evidence="3 4" key="1">
    <citation type="submission" date="2010-10" db="EMBL/GenBank/DDBJ databases">
        <authorList>
            <person name="Durkin A.S."/>
            <person name="Madupu R."/>
            <person name="Torralba M."/>
            <person name="Gillis M."/>
            <person name="Methe B."/>
            <person name="Sutton G."/>
            <person name="Nelson K.E."/>
        </authorList>
    </citation>
    <scope>NUCLEOTIDE SEQUENCE [LARGE SCALE GENOMIC DNA]</scope>
    <source>
        <strain evidence="3 4">ACS-139-V-Col8</strain>
    </source>
</reference>
<dbReference type="PANTHER" id="PTHR38041:SF1">
    <property type="entry name" value="CHORISMATE MUTASE"/>
    <property type="match status" value="1"/>
</dbReference>
<comment type="caution">
    <text evidence="3">The sequence shown here is derived from an EMBL/GenBank/DDBJ whole genome shotgun (WGS) entry which is preliminary data.</text>
</comment>